<dbReference type="InterPro" id="IPR036390">
    <property type="entry name" value="WH_DNA-bd_sf"/>
</dbReference>
<gene>
    <name evidence="4" type="ORF">ACFP1B_27240</name>
</gene>
<dbReference type="RefSeq" id="WP_344510106.1">
    <property type="nucleotide sequence ID" value="NZ_BAAATU010000011.1"/>
</dbReference>
<evidence type="ECO:0000313" key="4">
    <source>
        <dbReference type="EMBL" id="MFC5917094.1"/>
    </source>
</evidence>
<comment type="caution">
    <text evidence="4">The sequence shown here is derived from an EMBL/GenBank/DDBJ whole genome shotgun (WGS) entry which is preliminary data.</text>
</comment>
<dbReference type="InterPro" id="IPR026881">
    <property type="entry name" value="WYL_dom"/>
</dbReference>
<name>A0ABW1GQI3_9ACTN</name>
<dbReference type="Pfam" id="PF25583">
    <property type="entry name" value="WCX"/>
    <property type="match status" value="1"/>
</dbReference>
<dbReference type="InterPro" id="IPR057727">
    <property type="entry name" value="WCX_dom"/>
</dbReference>
<evidence type="ECO:0000313" key="5">
    <source>
        <dbReference type="Proteomes" id="UP001596200"/>
    </source>
</evidence>
<dbReference type="Pfam" id="PF13280">
    <property type="entry name" value="WYL"/>
    <property type="match status" value="1"/>
</dbReference>
<dbReference type="InterPro" id="IPR013196">
    <property type="entry name" value="HTH_11"/>
</dbReference>
<dbReference type="PROSITE" id="PS52050">
    <property type="entry name" value="WYL"/>
    <property type="match status" value="1"/>
</dbReference>
<protein>
    <submittedName>
        <fullName evidence="4">YafY family protein</fullName>
    </submittedName>
</protein>
<dbReference type="InterPro" id="IPR001034">
    <property type="entry name" value="DeoR_HTH"/>
</dbReference>
<dbReference type="SUPFAM" id="SSF46785">
    <property type="entry name" value="Winged helix' DNA-binding domain"/>
    <property type="match status" value="1"/>
</dbReference>
<dbReference type="InterPro" id="IPR028349">
    <property type="entry name" value="PafC-like"/>
</dbReference>
<evidence type="ECO:0000256" key="1">
    <source>
        <dbReference type="ARBA" id="ARBA00023015"/>
    </source>
</evidence>
<sequence>MKSDRLLSILLLLQTRGLVPATELAERLEVSVRTIYRDIEALAASGVPVYAERGRHGGIALLPGFRTDVTGLTADEARALFVLAAEGTHAALGLDAALGSALRKVMAALPEPHRPAAELTSRRILVDPVRWMSGPRPAVDVAELHDAVLADRRLRLSYRHSGTSEPRAYTVDPYGLVVKAGVWYLVADRDGVPRLFRADRVRRAGLLDAPVERRPGVELADLWDELRRQVEERPGGVRLRVRVRRSRLDLFLRLNAGWLTGEPRPEGEAGRAAGGEWLRAELAVDSVEHARSLLSFGPNVEVLSPPEARDVLARHAAAVVALYGAAGTP</sequence>
<evidence type="ECO:0000259" key="3">
    <source>
        <dbReference type="PROSITE" id="PS51000"/>
    </source>
</evidence>
<accession>A0ABW1GQI3</accession>
<dbReference type="EMBL" id="JBHSPU010000023">
    <property type="protein sequence ID" value="MFC5917094.1"/>
    <property type="molecule type" value="Genomic_DNA"/>
</dbReference>
<keyword evidence="1" id="KW-0805">Transcription regulation</keyword>
<dbReference type="SMART" id="SM00420">
    <property type="entry name" value="HTH_DEOR"/>
    <property type="match status" value="1"/>
</dbReference>
<feature type="domain" description="HTH deoR-type" evidence="3">
    <location>
        <begin position="2"/>
        <end position="61"/>
    </location>
</feature>
<dbReference type="InterPro" id="IPR036388">
    <property type="entry name" value="WH-like_DNA-bd_sf"/>
</dbReference>
<dbReference type="PANTHER" id="PTHR34580">
    <property type="match status" value="1"/>
</dbReference>
<keyword evidence="5" id="KW-1185">Reference proteome</keyword>
<reference evidence="5" key="1">
    <citation type="journal article" date="2019" name="Int. J. Syst. Evol. Microbiol.">
        <title>The Global Catalogue of Microorganisms (GCM) 10K type strain sequencing project: providing services to taxonomists for standard genome sequencing and annotation.</title>
        <authorList>
            <consortium name="The Broad Institute Genomics Platform"/>
            <consortium name="The Broad Institute Genome Sequencing Center for Infectious Disease"/>
            <person name="Wu L."/>
            <person name="Ma J."/>
        </authorList>
    </citation>
    <scope>NUCLEOTIDE SEQUENCE [LARGE SCALE GENOMIC DNA]</scope>
    <source>
        <strain evidence="5">JCM 4147</strain>
    </source>
</reference>
<keyword evidence="2" id="KW-0804">Transcription</keyword>
<dbReference type="Pfam" id="PF08279">
    <property type="entry name" value="HTH_11"/>
    <property type="match status" value="1"/>
</dbReference>
<dbReference type="InterPro" id="IPR051534">
    <property type="entry name" value="CBASS_pafABC_assoc_protein"/>
</dbReference>
<dbReference type="PANTHER" id="PTHR34580:SF1">
    <property type="entry name" value="PROTEIN PAFC"/>
    <property type="match status" value="1"/>
</dbReference>
<evidence type="ECO:0000256" key="2">
    <source>
        <dbReference type="ARBA" id="ARBA00023163"/>
    </source>
</evidence>
<dbReference type="PIRSF" id="PIRSF016838">
    <property type="entry name" value="PafC"/>
    <property type="match status" value="1"/>
</dbReference>
<organism evidence="4 5">
    <name type="scientific">Streptomyces pulveraceus</name>
    <dbReference type="NCBI Taxonomy" id="68258"/>
    <lineage>
        <taxon>Bacteria</taxon>
        <taxon>Bacillati</taxon>
        <taxon>Actinomycetota</taxon>
        <taxon>Actinomycetes</taxon>
        <taxon>Kitasatosporales</taxon>
        <taxon>Streptomycetaceae</taxon>
        <taxon>Streptomyces</taxon>
    </lineage>
</organism>
<dbReference type="Gene3D" id="1.10.10.10">
    <property type="entry name" value="Winged helix-like DNA-binding domain superfamily/Winged helix DNA-binding domain"/>
    <property type="match status" value="1"/>
</dbReference>
<proteinExistence type="predicted"/>
<dbReference type="Proteomes" id="UP001596200">
    <property type="component" value="Unassembled WGS sequence"/>
</dbReference>
<dbReference type="PROSITE" id="PS51000">
    <property type="entry name" value="HTH_DEOR_2"/>
    <property type="match status" value="1"/>
</dbReference>